<keyword evidence="3" id="KW-0442">Lipid degradation</keyword>
<dbReference type="InterPro" id="IPR036514">
    <property type="entry name" value="SGNH_hydro_sf"/>
</dbReference>
<keyword evidence="3" id="KW-0443">Lipid metabolism</keyword>
<reference evidence="4 5" key="1">
    <citation type="journal article" date="2006" name="Science">
        <title>The genome of black cottonwood, Populus trichocarpa (Torr. &amp; Gray).</title>
        <authorList>
            <person name="Tuskan G.A."/>
            <person name="Difazio S."/>
            <person name="Jansson S."/>
            <person name="Bohlmann J."/>
            <person name="Grigoriev I."/>
            <person name="Hellsten U."/>
            <person name="Putnam N."/>
            <person name="Ralph S."/>
            <person name="Rombauts S."/>
            <person name="Salamov A."/>
            <person name="Schein J."/>
            <person name="Sterck L."/>
            <person name="Aerts A."/>
            <person name="Bhalerao R.R."/>
            <person name="Bhalerao R.P."/>
            <person name="Blaudez D."/>
            <person name="Boerjan W."/>
            <person name="Brun A."/>
            <person name="Brunner A."/>
            <person name="Busov V."/>
            <person name="Campbell M."/>
            <person name="Carlson J."/>
            <person name="Chalot M."/>
            <person name="Chapman J."/>
            <person name="Chen G.L."/>
            <person name="Cooper D."/>
            <person name="Coutinho P.M."/>
            <person name="Couturier J."/>
            <person name="Covert S."/>
            <person name="Cronk Q."/>
            <person name="Cunningham R."/>
            <person name="Davis J."/>
            <person name="Degroeve S."/>
            <person name="Dejardin A."/>
            <person name="Depamphilis C."/>
            <person name="Detter J."/>
            <person name="Dirks B."/>
            <person name="Dubchak I."/>
            <person name="Duplessis S."/>
            <person name="Ehlting J."/>
            <person name="Ellis B."/>
            <person name="Gendler K."/>
            <person name="Goodstein D."/>
            <person name="Gribskov M."/>
            <person name="Grimwood J."/>
            <person name="Groover A."/>
            <person name="Gunter L."/>
            <person name="Hamberger B."/>
            <person name="Heinze B."/>
            <person name="Helariutta Y."/>
            <person name="Henrissat B."/>
            <person name="Holligan D."/>
            <person name="Holt R."/>
            <person name="Huang W."/>
            <person name="Islam-Faridi N."/>
            <person name="Jones S."/>
            <person name="Jones-Rhoades M."/>
            <person name="Jorgensen R."/>
            <person name="Joshi C."/>
            <person name="Kangasjarvi J."/>
            <person name="Karlsson J."/>
            <person name="Kelleher C."/>
            <person name="Kirkpatrick R."/>
            <person name="Kirst M."/>
            <person name="Kohler A."/>
            <person name="Kalluri U."/>
            <person name="Larimer F."/>
            <person name="Leebens-Mack J."/>
            <person name="Leple J.C."/>
            <person name="Locascio P."/>
            <person name="Lou Y."/>
            <person name="Lucas S."/>
            <person name="Martin F."/>
            <person name="Montanini B."/>
            <person name="Napoli C."/>
            <person name="Nelson D.R."/>
            <person name="Nelson C."/>
            <person name="Nieminen K."/>
            <person name="Nilsson O."/>
            <person name="Pereda V."/>
            <person name="Peter G."/>
            <person name="Philippe R."/>
            <person name="Pilate G."/>
            <person name="Poliakov A."/>
            <person name="Razumovskaya J."/>
            <person name="Richardson P."/>
            <person name="Rinaldi C."/>
            <person name="Ritland K."/>
            <person name="Rouze P."/>
            <person name="Ryaboy D."/>
            <person name="Schmutz J."/>
            <person name="Schrader J."/>
            <person name="Segerman B."/>
            <person name="Shin H."/>
            <person name="Siddiqui A."/>
            <person name="Sterky F."/>
            <person name="Terry A."/>
            <person name="Tsai C.J."/>
            <person name="Uberbacher E."/>
            <person name="Unneberg P."/>
            <person name="Vahala J."/>
            <person name="Wall K."/>
            <person name="Wessler S."/>
            <person name="Yang G."/>
            <person name="Yin T."/>
            <person name="Douglas C."/>
            <person name="Marra M."/>
            <person name="Sandberg G."/>
            <person name="Van de Peer Y."/>
            <person name="Rokhsar D."/>
        </authorList>
    </citation>
    <scope>NUCLEOTIDE SEQUENCE [LARGE SCALE GENOMIC DNA]</scope>
    <source>
        <strain evidence="5">cv. Nisqually</strain>
    </source>
</reference>
<evidence type="ECO:0008006" key="6">
    <source>
        <dbReference type="Google" id="ProtNLM"/>
    </source>
</evidence>
<keyword evidence="2" id="KW-0378">Hydrolase</keyword>
<dbReference type="PANTHER" id="PTHR45648">
    <property type="entry name" value="GDSL LIPASE/ACYLHYDROLASE FAMILY PROTEIN (AFU_ORTHOLOGUE AFUA_4G14700)"/>
    <property type="match status" value="1"/>
</dbReference>
<comment type="similarity">
    <text evidence="1">Belongs to the 'GDSL' lipolytic enzyme family.</text>
</comment>
<evidence type="ECO:0000313" key="4">
    <source>
        <dbReference type="EMBL" id="PNT36037.1"/>
    </source>
</evidence>
<dbReference type="GO" id="GO:0016788">
    <property type="term" value="F:hydrolase activity, acting on ester bonds"/>
    <property type="evidence" value="ECO:0007669"/>
    <property type="project" value="InterPro"/>
</dbReference>
<evidence type="ECO:0000256" key="1">
    <source>
        <dbReference type="ARBA" id="ARBA00008668"/>
    </source>
</evidence>
<evidence type="ECO:0000256" key="3">
    <source>
        <dbReference type="ARBA" id="ARBA00022963"/>
    </source>
</evidence>
<dbReference type="InterPro" id="IPR035669">
    <property type="entry name" value="SGNH_plant_lipase-like"/>
</dbReference>
<proteinExistence type="inferred from homology"/>
<dbReference type="SUPFAM" id="SSF52266">
    <property type="entry name" value="SGNH hydrolase"/>
    <property type="match status" value="1"/>
</dbReference>
<dbReference type="CDD" id="cd01837">
    <property type="entry name" value="SGNH_plant_lipase_like"/>
    <property type="match status" value="1"/>
</dbReference>
<dbReference type="InterPro" id="IPR051058">
    <property type="entry name" value="GDSL_Est/Lipase"/>
</dbReference>
<dbReference type="GO" id="GO:0016042">
    <property type="term" value="P:lipid catabolic process"/>
    <property type="evidence" value="ECO:0007669"/>
    <property type="project" value="UniProtKB-KW"/>
</dbReference>
<organism evidence="4 5">
    <name type="scientific">Populus trichocarpa</name>
    <name type="common">Western balsam poplar</name>
    <name type="synonym">Populus balsamifera subsp. trichocarpa</name>
    <dbReference type="NCBI Taxonomy" id="3694"/>
    <lineage>
        <taxon>Eukaryota</taxon>
        <taxon>Viridiplantae</taxon>
        <taxon>Streptophyta</taxon>
        <taxon>Embryophyta</taxon>
        <taxon>Tracheophyta</taxon>
        <taxon>Spermatophyta</taxon>
        <taxon>Magnoliopsida</taxon>
        <taxon>eudicotyledons</taxon>
        <taxon>Gunneridae</taxon>
        <taxon>Pentapetalae</taxon>
        <taxon>rosids</taxon>
        <taxon>fabids</taxon>
        <taxon>Malpighiales</taxon>
        <taxon>Salicaceae</taxon>
        <taxon>Saliceae</taxon>
        <taxon>Populus</taxon>
    </lineage>
</organism>
<dbReference type="Pfam" id="PF00657">
    <property type="entry name" value="Lipase_GDSL"/>
    <property type="match status" value="1"/>
</dbReference>
<dbReference type="AlphaFoldDB" id="A0A2K2AES9"/>
<dbReference type="Proteomes" id="UP000006729">
    <property type="component" value="Chromosome 5"/>
</dbReference>
<evidence type="ECO:0000313" key="5">
    <source>
        <dbReference type="Proteomes" id="UP000006729"/>
    </source>
</evidence>
<sequence>MKNANTSYHQNFCIGKHILVKILKCKLGDGETSKSCSKHQDIHFVTSKDGIKHRISTIFVFGDSTVDVGTNNFIPECRGKANFRYYGIDYPGSVPTGRFSNGYNSADSIAKLFGFKKSPQSFFYLLNQTSSFKHNIRCGVNFASGGSGIIDTTGFQLFTKVVPMREQIQQFSTVCGNLTEILGTEAAADMLSKSLFLISVGGNDLFEYQLNMSKNDPNLPEAQELLRILSSTYQIHLRSLYDLGARKFGIVSIAPIGCCPLERALGTGECNKEMNDLAQAFFNATEILLLNLTSQVQDMKYSLGNLYEIAYEVLHNPRSVGFKEAQTACCGNGSYNAESPCNRDAKLCPNRREYVFWDAIHPTERAAKLAARALFGGGAKHATPVNFSQLIGD</sequence>
<accession>A0A2K2AES9</accession>
<dbReference type="Gene3D" id="3.40.50.1110">
    <property type="entry name" value="SGNH hydrolase"/>
    <property type="match status" value="1"/>
</dbReference>
<dbReference type="EMBL" id="CM009294">
    <property type="protein sequence ID" value="PNT36037.1"/>
    <property type="molecule type" value="Genomic_DNA"/>
</dbReference>
<protein>
    <recommendedName>
        <fullName evidence="6">GDSL-motif lipase/hydrolase family protein</fullName>
    </recommendedName>
</protein>
<dbReference type="InterPro" id="IPR001087">
    <property type="entry name" value="GDSL"/>
</dbReference>
<gene>
    <name evidence="4" type="ORF">POPTR_005G104900</name>
</gene>
<evidence type="ECO:0000256" key="2">
    <source>
        <dbReference type="ARBA" id="ARBA00022801"/>
    </source>
</evidence>
<dbReference type="InParanoid" id="A0A2K2AES9"/>
<dbReference type="PANTHER" id="PTHR45648:SF180">
    <property type="entry name" value="OS04G0561800 PROTEIN"/>
    <property type="match status" value="1"/>
</dbReference>
<name>A0A2K2AES9_POPTR</name>
<keyword evidence="5" id="KW-1185">Reference proteome</keyword>